<reference evidence="3" key="1">
    <citation type="submission" date="2016-11" db="UniProtKB">
        <authorList>
            <consortium name="WormBaseParasite"/>
        </authorList>
    </citation>
    <scope>IDENTIFICATION</scope>
</reference>
<feature type="compositionally biased region" description="Acidic residues" evidence="1">
    <location>
        <begin position="543"/>
        <end position="555"/>
    </location>
</feature>
<feature type="compositionally biased region" description="Acidic residues" evidence="1">
    <location>
        <begin position="406"/>
        <end position="415"/>
    </location>
</feature>
<evidence type="ECO:0000313" key="3">
    <source>
        <dbReference type="WBParaSite" id="maker-unitig_33822-snap-gene-0.2-mRNA-1"/>
    </source>
</evidence>
<feature type="region of interest" description="Disordered" evidence="1">
    <location>
        <begin position="486"/>
        <end position="633"/>
    </location>
</feature>
<feature type="compositionally biased region" description="Basic and acidic residues" evidence="1">
    <location>
        <begin position="39"/>
        <end position="55"/>
    </location>
</feature>
<feature type="compositionally biased region" description="Basic and acidic residues" evidence="1">
    <location>
        <begin position="246"/>
        <end position="257"/>
    </location>
</feature>
<dbReference type="Proteomes" id="UP000095280">
    <property type="component" value="Unplaced"/>
</dbReference>
<evidence type="ECO:0000313" key="2">
    <source>
        <dbReference type="Proteomes" id="UP000095280"/>
    </source>
</evidence>
<feature type="compositionally biased region" description="Polar residues" evidence="1">
    <location>
        <begin position="29"/>
        <end position="38"/>
    </location>
</feature>
<proteinExistence type="predicted"/>
<feature type="compositionally biased region" description="Pro residues" evidence="1">
    <location>
        <begin position="82"/>
        <end position="93"/>
    </location>
</feature>
<accession>A0A1I8FGC3</accession>
<name>A0A1I8FGC3_9PLAT</name>
<feature type="region of interest" description="Disordered" evidence="1">
    <location>
        <begin position="1"/>
        <end position="99"/>
    </location>
</feature>
<feature type="compositionally biased region" description="Basic and acidic residues" evidence="1">
    <location>
        <begin position="416"/>
        <end position="427"/>
    </location>
</feature>
<feature type="compositionally biased region" description="Polar residues" evidence="1">
    <location>
        <begin position="569"/>
        <end position="584"/>
    </location>
</feature>
<keyword evidence="2" id="KW-1185">Reference proteome</keyword>
<feature type="compositionally biased region" description="Gly residues" evidence="1">
    <location>
        <begin position="209"/>
        <end position="219"/>
    </location>
</feature>
<feature type="region of interest" description="Disordered" evidence="1">
    <location>
        <begin position="114"/>
        <end position="181"/>
    </location>
</feature>
<feature type="compositionally biased region" description="Low complexity" evidence="1">
    <location>
        <begin position="430"/>
        <end position="445"/>
    </location>
</feature>
<feature type="compositionally biased region" description="Polar residues" evidence="1">
    <location>
        <begin position="261"/>
        <end position="271"/>
    </location>
</feature>
<dbReference type="AlphaFoldDB" id="A0A1I8FGC3"/>
<evidence type="ECO:0000256" key="1">
    <source>
        <dbReference type="SAM" id="MobiDB-lite"/>
    </source>
</evidence>
<feature type="compositionally biased region" description="Basic and acidic residues" evidence="1">
    <location>
        <begin position="391"/>
        <end position="405"/>
    </location>
</feature>
<feature type="compositionally biased region" description="Low complexity" evidence="1">
    <location>
        <begin position="17"/>
        <end position="28"/>
    </location>
</feature>
<protein>
    <submittedName>
        <fullName evidence="3">AKAP2_C domain-containing protein</fullName>
    </submittedName>
</protein>
<dbReference type="WBParaSite" id="maker-unitig_33822-snap-gene-0.2-mRNA-1">
    <property type="protein sequence ID" value="maker-unitig_33822-snap-gene-0.2-mRNA-1"/>
    <property type="gene ID" value="maker-unitig_33822-snap-gene-0.2"/>
</dbReference>
<organism evidence="2 3">
    <name type="scientific">Macrostomum lignano</name>
    <dbReference type="NCBI Taxonomy" id="282301"/>
    <lineage>
        <taxon>Eukaryota</taxon>
        <taxon>Metazoa</taxon>
        <taxon>Spiralia</taxon>
        <taxon>Lophotrochozoa</taxon>
        <taxon>Platyhelminthes</taxon>
        <taxon>Rhabditophora</taxon>
        <taxon>Macrostomorpha</taxon>
        <taxon>Macrostomida</taxon>
        <taxon>Macrostomidae</taxon>
        <taxon>Macrostomum</taxon>
    </lineage>
</organism>
<feature type="compositionally biased region" description="Polar residues" evidence="1">
    <location>
        <begin position="612"/>
        <end position="622"/>
    </location>
</feature>
<feature type="compositionally biased region" description="Low complexity" evidence="1">
    <location>
        <begin position="226"/>
        <end position="235"/>
    </location>
</feature>
<sequence length="633" mass="67856">AEAAETSVGKPTELPTAAESVDEAASAAQTPTETATNANKEEDRQTEKERTRAEEVQQQQLQLEEEIEEDSSKRAATMLLRPPSPPPPPPPPQQLSGAAILRILGLRRCQMKPAALQQPQLPDSLLSARERYEDSEAAAAAEVDEEMSARRPKTASTPMLGRPASASPSPPPARRQLPQLRICQEFDYESLRRDLDEIQSRLAERRFLNGGGGGSGGSGSSPPPQHQQQQQVQGPCPMGTAQYQRLLDEAEAADRGLRQRLNGSGRVQRSATAPEGFYYYDEDNDEAGERRQEEAEPAVSSRSLSARLGLAAMGRGGGGGATEDDVTSLDDTPRAAATAGGSSADAQLQQALGEIPAARRPRGLRQLLADPLPAVLAGSTRPRLTSNSSSADRHQHRRDDLKKDDEIEIDDVDVDDASRFRRADIGRDVSGPGRADAPPAGAAASPEREADGGARGGAEAPGADSNSTSACCVSAALRFRLRIGCRRRQRRSTSPPKPILAGGGQQQQQQQQPRKTVTITTRGRHDFNSNADPTTISASAAAEDSEDLEDEDDESCGTVTPLPTDRTDATQTLDEPTLPHSMSSVGRRRQQQPQQPPPPPHHERPDEIDQIFSPSQSSSAKNRSPRPGLVPAC</sequence>
<feature type="compositionally biased region" description="Low complexity" evidence="1">
    <location>
        <begin position="300"/>
        <end position="313"/>
    </location>
</feature>
<feature type="region of interest" description="Disordered" evidence="1">
    <location>
        <begin position="202"/>
        <end position="469"/>
    </location>
</feature>
<feature type="compositionally biased region" description="Low complexity" evidence="1">
    <location>
        <begin position="335"/>
        <end position="346"/>
    </location>
</feature>
<feature type="compositionally biased region" description="Low complexity" evidence="1">
    <location>
        <begin position="114"/>
        <end position="127"/>
    </location>
</feature>